<keyword evidence="11" id="KW-1185">Reference proteome</keyword>
<dbReference type="InterPro" id="IPR007081">
    <property type="entry name" value="RNA_pol_Rpb1_5"/>
</dbReference>
<evidence type="ECO:0000256" key="6">
    <source>
        <dbReference type="ARBA" id="ARBA00023163"/>
    </source>
</evidence>
<dbReference type="PANTHER" id="PTHR19376">
    <property type="entry name" value="DNA-DIRECTED RNA POLYMERASE"/>
    <property type="match status" value="1"/>
</dbReference>
<dbReference type="STRING" id="410359.Pcal_2093"/>
<keyword evidence="3 8" id="KW-0808">Transferase</keyword>
<evidence type="ECO:0000256" key="8">
    <source>
        <dbReference type="HAMAP-Rule" id="MF_00411"/>
    </source>
</evidence>
<proteinExistence type="inferred from homology"/>
<dbReference type="HOGENOM" id="CLU_037097_1_0_2"/>
<protein>
    <recommendedName>
        <fullName evidence="8">DNA-directed RNA polymerase subunit Rpo1C</fullName>
        <ecNumber evidence="8">2.7.7.6</ecNumber>
    </recommendedName>
    <alternativeName>
        <fullName evidence="8">DNA-directed RNA polymerase subunit A''</fullName>
    </alternativeName>
</protein>
<dbReference type="Proteomes" id="UP000001431">
    <property type="component" value="Chromosome"/>
</dbReference>
<evidence type="ECO:0000256" key="1">
    <source>
        <dbReference type="ARBA" id="ARBA00022478"/>
    </source>
</evidence>
<sequence>MGAVISKQELLAKIRSILPQPIYKELEAAVSELDEERATKLIYRVLRLYLASLIDPGEAIGIVTAQSIGEPGTQMILRSFHYAGLREFSMARGLPRLIEVVDARRHPSTPLMFVYLKPPYNKTREAAEKVAKQIQQVTLEMLTKEIDVDYVSGTISLVLDQEQLRYRGLSLKDVEKIVSKVRGKDLSISMKGNVIVASLAVPDILKIKKARDKLLQVKISGIKGIKKVVLQYDSKNDEWYIVTEGTNLEAVLQLEEVDKARTYSNDLHEVEEVLGIEAARTLIAHEIKRVLDEQGLDVDIRHMYLVADAMTWSGRVRPIGRHGVVGAKESPLARAAFEVTVKTLIEAAVRGEEERFKGVVENIIAGKHVPIGTGIVKLLMRF</sequence>
<evidence type="ECO:0000256" key="7">
    <source>
        <dbReference type="ARBA" id="ARBA00048552"/>
    </source>
</evidence>
<dbReference type="PANTHER" id="PTHR19376:SF32">
    <property type="entry name" value="DNA-DIRECTED RNA POLYMERASE III SUBUNIT RPC1"/>
    <property type="match status" value="1"/>
</dbReference>
<dbReference type="KEGG" id="pcl:Pcal_2093"/>
<evidence type="ECO:0000256" key="3">
    <source>
        <dbReference type="ARBA" id="ARBA00022679"/>
    </source>
</evidence>
<dbReference type="HAMAP" id="MF_00411">
    <property type="entry name" value="RNApol_arch_Rpo1C"/>
    <property type="match status" value="1"/>
</dbReference>
<organism evidence="10 11">
    <name type="scientific">Pyrobaculum calidifontis (strain DSM 21063 / JCM 11548 / VA1)</name>
    <dbReference type="NCBI Taxonomy" id="410359"/>
    <lineage>
        <taxon>Archaea</taxon>
        <taxon>Thermoproteota</taxon>
        <taxon>Thermoprotei</taxon>
        <taxon>Thermoproteales</taxon>
        <taxon>Thermoproteaceae</taxon>
        <taxon>Pyrobaculum</taxon>
    </lineage>
</organism>
<keyword evidence="4 8" id="KW-0548">Nucleotidyltransferase</keyword>
<comment type="subcellular location">
    <subcellularLocation>
        <location evidence="8">Cytoplasm</location>
    </subcellularLocation>
</comment>
<dbReference type="InterPro" id="IPR045867">
    <property type="entry name" value="DNA-dir_RpoC_beta_prime"/>
</dbReference>
<dbReference type="GO" id="GO:0005737">
    <property type="term" value="C:cytoplasm"/>
    <property type="evidence" value="ECO:0007669"/>
    <property type="project" value="UniProtKB-SubCell"/>
</dbReference>
<dbReference type="RefSeq" id="WP_011850766.1">
    <property type="nucleotide sequence ID" value="NC_009073.1"/>
</dbReference>
<comment type="subunit">
    <text evidence="8">Part of the RNA polymerase complex.</text>
</comment>
<evidence type="ECO:0000256" key="5">
    <source>
        <dbReference type="ARBA" id="ARBA00023125"/>
    </source>
</evidence>
<dbReference type="InterPro" id="IPR012757">
    <property type="entry name" value="RPO1C"/>
</dbReference>
<comment type="catalytic activity">
    <reaction evidence="7 8">
        <text>RNA(n) + a ribonucleoside 5'-triphosphate = RNA(n+1) + diphosphate</text>
        <dbReference type="Rhea" id="RHEA:21248"/>
        <dbReference type="Rhea" id="RHEA-COMP:14527"/>
        <dbReference type="Rhea" id="RHEA-COMP:17342"/>
        <dbReference type="ChEBI" id="CHEBI:33019"/>
        <dbReference type="ChEBI" id="CHEBI:61557"/>
        <dbReference type="ChEBI" id="CHEBI:140395"/>
        <dbReference type="EC" id="2.7.7.6"/>
    </reaction>
</comment>
<comment type="similarity">
    <text evidence="8">Belongs to the RNA polymerase beta' chain family.</text>
</comment>
<dbReference type="Pfam" id="PF04998">
    <property type="entry name" value="RNA_pol_Rpb1_5"/>
    <property type="match status" value="1"/>
</dbReference>
<keyword evidence="5 8" id="KW-0238">DNA-binding</keyword>
<dbReference type="EC" id="2.7.7.6" evidence="8"/>
<evidence type="ECO:0000313" key="10">
    <source>
        <dbReference type="EMBL" id="ABO09508.1"/>
    </source>
</evidence>
<dbReference type="GeneID" id="4910198"/>
<keyword evidence="2 8" id="KW-0963">Cytoplasm</keyword>
<dbReference type="NCBIfam" id="TIGR02389">
    <property type="entry name" value="RNA_pol_rpoA2"/>
    <property type="match status" value="1"/>
</dbReference>
<dbReference type="OrthoDB" id="372142at2157"/>
<evidence type="ECO:0000256" key="4">
    <source>
        <dbReference type="ARBA" id="ARBA00022695"/>
    </source>
</evidence>
<dbReference type="eggNOG" id="arCOG04256">
    <property type="taxonomic scope" value="Archaea"/>
</dbReference>
<keyword evidence="1 8" id="KW-0240">DNA-directed RNA polymerase</keyword>
<dbReference type="GO" id="GO:0003677">
    <property type="term" value="F:DNA binding"/>
    <property type="evidence" value="ECO:0007669"/>
    <property type="project" value="UniProtKB-UniRule"/>
</dbReference>
<reference evidence="10" key="1">
    <citation type="submission" date="2007-02" db="EMBL/GenBank/DDBJ databases">
        <title>Complete sequence of Pyrobaculum calidifontis JCM 11548.</title>
        <authorList>
            <consortium name="US DOE Joint Genome Institute"/>
            <person name="Copeland A."/>
            <person name="Lucas S."/>
            <person name="Lapidus A."/>
            <person name="Barry K."/>
            <person name="Glavina del Rio T."/>
            <person name="Dalin E."/>
            <person name="Tice H."/>
            <person name="Pitluck S."/>
            <person name="Chain P."/>
            <person name="Malfatti S."/>
            <person name="Shin M."/>
            <person name="Vergez L."/>
            <person name="Schmutz J."/>
            <person name="Larimer F."/>
            <person name="Land M."/>
            <person name="Hauser L."/>
            <person name="Kyrpides N."/>
            <person name="Mikhailova N."/>
            <person name="Cozen A.E."/>
            <person name="Fitz-Gibbon S.T."/>
            <person name="House C.H."/>
            <person name="Saltikov C."/>
            <person name="Lowe T.M."/>
            <person name="Richardson P."/>
        </authorList>
    </citation>
    <scope>NUCLEOTIDE SEQUENCE [LARGE SCALE GENOMIC DNA]</scope>
    <source>
        <strain evidence="10">JCM 11548</strain>
    </source>
</reference>
<dbReference type="GO" id="GO:0000428">
    <property type="term" value="C:DNA-directed RNA polymerase complex"/>
    <property type="evidence" value="ECO:0007669"/>
    <property type="project" value="UniProtKB-KW"/>
</dbReference>
<name>A3MXZ1_PYRCJ</name>
<dbReference type="EMBL" id="CP000561">
    <property type="protein sequence ID" value="ABO09508.1"/>
    <property type="molecule type" value="Genomic_DNA"/>
</dbReference>
<dbReference type="AlphaFoldDB" id="A3MXZ1"/>
<accession>A3MXZ1</accession>
<dbReference type="GO" id="GO:0006351">
    <property type="term" value="P:DNA-templated transcription"/>
    <property type="evidence" value="ECO:0007669"/>
    <property type="project" value="UniProtKB-UniRule"/>
</dbReference>
<evidence type="ECO:0000313" key="11">
    <source>
        <dbReference type="Proteomes" id="UP000001431"/>
    </source>
</evidence>
<comment type="function">
    <text evidence="8">DNA-dependent RNA polymerase (RNAP) catalyzes the transcription of DNA into RNA using the four ribonucleoside triphosphates as substrates. Forms part of the jaw domain.</text>
</comment>
<keyword evidence="6 8" id="KW-0804">Transcription</keyword>
<gene>
    <name evidence="8" type="primary">rpo1C</name>
    <name evidence="8" type="synonym">rpoA2</name>
    <name evidence="10" type="ordered locus">Pcal_2093</name>
</gene>
<feature type="domain" description="RNA polymerase Rpb1" evidence="9">
    <location>
        <begin position="53"/>
        <end position="329"/>
    </location>
</feature>
<dbReference type="SUPFAM" id="SSF64484">
    <property type="entry name" value="beta and beta-prime subunits of DNA dependent RNA-polymerase"/>
    <property type="match status" value="1"/>
</dbReference>
<dbReference type="GO" id="GO:0003899">
    <property type="term" value="F:DNA-directed RNA polymerase activity"/>
    <property type="evidence" value="ECO:0007669"/>
    <property type="project" value="UniProtKB-UniRule"/>
</dbReference>
<evidence type="ECO:0000259" key="9">
    <source>
        <dbReference type="Pfam" id="PF04998"/>
    </source>
</evidence>
<dbReference type="CDD" id="cd06528">
    <property type="entry name" value="RNAP_A"/>
    <property type="match status" value="1"/>
</dbReference>
<dbReference type="Gene3D" id="1.10.150.390">
    <property type="match status" value="1"/>
</dbReference>
<evidence type="ECO:0000256" key="2">
    <source>
        <dbReference type="ARBA" id="ARBA00022490"/>
    </source>
</evidence>